<feature type="compositionally biased region" description="Low complexity" evidence="2">
    <location>
        <begin position="893"/>
        <end position="902"/>
    </location>
</feature>
<name>A0A9W7CVR3_9STRA</name>
<accession>A0A9W7CVR3</accession>
<gene>
    <name evidence="3" type="ORF">Pfra01_001566200</name>
</gene>
<dbReference type="OrthoDB" id="75796at2759"/>
<feature type="region of interest" description="Disordered" evidence="2">
    <location>
        <begin position="881"/>
        <end position="928"/>
    </location>
</feature>
<feature type="coiled-coil region" evidence="1">
    <location>
        <begin position="206"/>
        <end position="296"/>
    </location>
</feature>
<dbReference type="PANTHER" id="PTHR23159">
    <property type="entry name" value="CENTROSOMAL PROTEIN 2"/>
    <property type="match status" value="1"/>
</dbReference>
<dbReference type="Proteomes" id="UP001165121">
    <property type="component" value="Unassembled WGS sequence"/>
</dbReference>
<dbReference type="AlphaFoldDB" id="A0A9W7CVR3"/>
<sequence>MELARPLRAVIDEATKTANNFFLISSINVFYDIQLSLFISQVSSSIHEPTPAQIRHYQFRPKMEKDLRDAYAALKLLRADLVKTRRDKRALEASLTHLQTHGPLPSSVQSGETQCMQQEDFNAQLWRLAAKYEARLGEMERKLAENNCQKKKTPEFEDNQREDHQEEDGDGVEKLAMLNKLHSLTATVKQQTQTMLAQQAAFALQKGELETRLEDALHALQEEKLKVADAVLEQQAAKEKYEFLKTQVEILKEEKEKVESKLAAHAQTSSILKQQLEEKEEERAELETQARDRELKVQLEYEQKMNTVVEELNVRVRENVEIKEKQLSERYQHTITGLQQKCGMLESELSSGNEKTMQYQKGAQEQYNMTLRDLESKCAELQKQLEDSETKRAVETKQYASELAGIDEQSAAEIRNLQNDLVDIKAELSAAKANKDDEAKKNELKLAGAMQTVDEQNKTRKKLTTTLHELEETLESVRSQLAATEMKLSAESIEHEKSLAEVSHSLQAMQQENDQYVQSMHGLEINLAELQNQLAASKADRLAEAKTYEGKLKEVSRTSIQHEKNARALAMEKKSLELEIHDARQTSKLNTEKIFSCQSMMEQKAQEHVQYLNQVQERCESLETQLLAAEDHKLTPAVKPIDASYTLKVFHGLSDYEIASLPSSKSWTLLRVGISEMGGFLPNLQVLLGVMDSTLKLCENHADILPTLFDRLQSKSANEKGHLLIMPVALKKCCALHGDGPMPTPTFTITSRETALILQNWTQDRSKQLGVRRWLARMEAYPGVPPLKGASSNRVLELPAEGCTLELEDMTPEVKDAFLLLLIPILKQNRALHVRVFTRYTGADATVQKSQQEVVSADASIQEDPAETVWAMRIHVQSAVMQRRPSSITRPTPLHVPSSHHGPPSPLAPTSPASSISSSTSSTNSSRLQIIQERLQYLHNNG</sequence>
<feature type="coiled-coil region" evidence="1">
    <location>
        <begin position="566"/>
        <end position="632"/>
    </location>
</feature>
<protein>
    <submittedName>
        <fullName evidence="3">Unnamed protein product</fullName>
    </submittedName>
</protein>
<reference evidence="3" key="1">
    <citation type="submission" date="2023-04" db="EMBL/GenBank/DDBJ databases">
        <title>Phytophthora fragariaefolia NBRC 109709.</title>
        <authorList>
            <person name="Ichikawa N."/>
            <person name="Sato H."/>
            <person name="Tonouchi N."/>
        </authorList>
    </citation>
    <scope>NUCLEOTIDE SEQUENCE</scope>
    <source>
        <strain evidence="3">NBRC 109709</strain>
    </source>
</reference>
<dbReference type="PANTHER" id="PTHR23159:SF31">
    <property type="entry name" value="CENTROSOME-ASSOCIATED PROTEIN CEP250 ISOFORM X1"/>
    <property type="match status" value="1"/>
</dbReference>
<keyword evidence="4" id="KW-1185">Reference proteome</keyword>
<evidence type="ECO:0000256" key="2">
    <source>
        <dbReference type="SAM" id="MobiDB-lite"/>
    </source>
</evidence>
<feature type="region of interest" description="Disordered" evidence="2">
    <location>
        <begin position="145"/>
        <end position="169"/>
    </location>
</feature>
<evidence type="ECO:0000313" key="4">
    <source>
        <dbReference type="Proteomes" id="UP001165121"/>
    </source>
</evidence>
<dbReference type="EMBL" id="BSXT01001720">
    <property type="protein sequence ID" value="GMF44660.1"/>
    <property type="molecule type" value="Genomic_DNA"/>
</dbReference>
<feature type="compositionally biased region" description="Basic and acidic residues" evidence="2">
    <location>
        <begin position="152"/>
        <end position="164"/>
    </location>
</feature>
<evidence type="ECO:0000256" key="1">
    <source>
        <dbReference type="SAM" id="Coils"/>
    </source>
</evidence>
<feature type="compositionally biased region" description="Low complexity" evidence="2">
    <location>
        <begin position="910"/>
        <end position="926"/>
    </location>
</feature>
<feature type="coiled-coil region" evidence="1">
    <location>
        <begin position="364"/>
        <end position="540"/>
    </location>
</feature>
<comment type="caution">
    <text evidence="3">The sequence shown here is derived from an EMBL/GenBank/DDBJ whole genome shotgun (WGS) entry which is preliminary data.</text>
</comment>
<evidence type="ECO:0000313" key="3">
    <source>
        <dbReference type="EMBL" id="GMF44660.1"/>
    </source>
</evidence>
<proteinExistence type="predicted"/>
<organism evidence="3 4">
    <name type="scientific">Phytophthora fragariaefolia</name>
    <dbReference type="NCBI Taxonomy" id="1490495"/>
    <lineage>
        <taxon>Eukaryota</taxon>
        <taxon>Sar</taxon>
        <taxon>Stramenopiles</taxon>
        <taxon>Oomycota</taxon>
        <taxon>Peronosporomycetes</taxon>
        <taxon>Peronosporales</taxon>
        <taxon>Peronosporaceae</taxon>
        <taxon>Phytophthora</taxon>
    </lineage>
</organism>
<keyword evidence="1" id="KW-0175">Coiled coil</keyword>